<dbReference type="GO" id="GO:0005789">
    <property type="term" value="C:endoplasmic reticulum membrane"/>
    <property type="evidence" value="ECO:0007669"/>
    <property type="project" value="TreeGrafter"/>
</dbReference>
<evidence type="ECO:0000313" key="4">
    <source>
        <dbReference type="EMBL" id="CAD7277436.1"/>
    </source>
</evidence>
<keyword evidence="3" id="KW-1133">Transmembrane helix</keyword>
<evidence type="ECO:0000256" key="3">
    <source>
        <dbReference type="SAM" id="Phobius"/>
    </source>
</evidence>
<dbReference type="GO" id="GO:0050708">
    <property type="term" value="P:regulation of protein secretion"/>
    <property type="evidence" value="ECO:0007669"/>
    <property type="project" value="TreeGrafter"/>
</dbReference>
<accession>A0A7R9GE75</accession>
<feature type="region of interest" description="Disordered" evidence="2">
    <location>
        <begin position="67"/>
        <end position="114"/>
    </location>
</feature>
<name>A0A7R9GE75_9CRUS</name>
<gene>
    <name evidence="4" type="ORF">NMOB1V02_LOCUS5169</name>
</gene>
<keyword evidence="5" id="KW-1185">Reference proteome</keyword>
<evidence type="ECO:0000256" key="1">
    <source>
        <dbReference type="ARBA" id="ARBA00009045"/>
    </source>
</evidence>
<dbReference type="PANTHER" id="PTHR45965:SF3">
    <property type="entry name" value="INACTIVE RHOMBOID PROTEIN 1"/>
    <property type="match status" value="1"/>
</dbReference>
<dbReference type="EMBL" id="OA882944">
    <property type="protein sequence ID" value="CAD7277436.1"/>
    <property type="molecule type" value="Genomic_DNA"/>
</dbReference>
<protein>
    <submittedName>
        <fullName evidence="4">Uncharacterized protein</fullName>
    </submittedName>
</protein>
<dbReference type="EMBL" id="CAJPEX010000907">
    <property type="protein sequence ID" value="CAG0917588.1"/>
    <property type="molecule type" value="Genomic_DNA"/>
</dbReference>
<reference evidence="4" key="1">
    <citation type="submission" date="2020-11" db="EMBL/GenBank/DDBJ databases">
        <authorList>
            <person name="Tran Van P."/>
        </authorList>
    </citation>
    <scope>NUCLEOTIDE SEQUENCE</scope>
</reference>
<comment type="similarity">
    <text evidence="1">Belongs to the peptidase S54 family.</text>
</comment>
<dbReference type="Proteomes" id="UP000678499">
    <property type="component" value="Unassembled WGS sequence"/>
</dbReference>
<evidence type="ECO:0000313" key="5">
    <source>
        <dbReference type="Proteomes" id="UP000678499"/>
    </source>
</evidence>
<dbReference type="PANTHER" id="PTHR45965">
    <property type="entry name" value="INACTIVE RHOMBOID PROTEIN"/>
    <property type="match status" value="1"/>
</dbReference>
<keyword evidence="3" id="KW-0472">Membrane</keyword>
<feature type="region of interest" description="Disordered" evidence="2">
    <location>
        <begin position="160"/>
        <end position="197"/>
    </location>
</feature>
<feature type="transmembrane region" description="Helical" evidence="3">
    <location>
        <begin position="258"/>
        <end position="280"/>
    </location>
</feature>
<feature type="compositionally biased region" description="Polar residues" evidence="2">
    <location>
        <begin position="75"/>
        <end position="85"/>
    </location>
</feature>
<feature type="region of interest" description="Disordered" evidence="2">
    <location>
        <begin position="126"/>
        <end position="145"/>
    </location>
</feature>
<dbReference type="OrthoDB" id="2146116at2759"/>
<dbReference type="GO" id="GO:0042058">
    <property type="term" value="P:regulation of epidermal growth factor receptor signaling pathway"/>
    <property type="evidence" value="ECO:0007669"/>
    <property type="project" value="TreeGrafter"/>
</dbReference>
<feature type="compositionally biased region" description="Low complexity" evidence="2">
    <location>
        <begin position="172"/>
        <end position="181"/>
    </location>
</feature>
<organism evidence="4">
    <name type="scientific">Notodromas monacha</name>
    <dbReference type="NCBI Taxonomy" id="399045"/>
    <lineage>
        <taxon>Eukaryota</taxon>
        <taxon>Metazoa</taxon>
        <taxon>Ecdysozoa</taxon>
        <taxon>Arthropoda</taxon>
        <taxon>Crustacea</taxon>
        <taxon>Oligostraca</taxon>
        <taxon>Ostracoda</taxon>
        <taxon>Podocopa</taxon>
        <taxon>Podocopida</taxon>
        <taxon>Cypridocopina</taxon>
        <taxon>Cypridoidea</taxon>
        <taxon>Cyprididae</taxon>
        <taxon>Notodromas</taxon>
    </lineage>
</organism>
<keyword evidence="3" id="KW-0812">Transmembrane</keyword>
<sequence>MFEKRVSWVFRGVGCNCDMPAWRGATAVSTVRAITSPRARENLNHGRGPIPKQFGRGWSRSFIKSSISGDDVSGDWTSRGVTGSNYYPPPPAGYRSADDSVDHPGAVEGEDSELAGLDDELFFDRSFADGEGDQPDVGENAKRGLNKKCERTSAGGWRRDRYVDEDDDGDFRPGSRNASRSSGGGFNRPTNALSTSGVKGVGMSRVWRRALDSVFDNSDRRQHGMGFVYRYIGGSWRKSGRRERRTPRDDMDDYRPYFTSWVTAVQILIMILSIICYGFGPLGFTIVEQRDLVRVTSLVKQSVDYWEPANFWIGPRAREIYSLGPYFRFIRRKINSALRNELLE</sequence>
<proteinExistence type="inferred from homology"/>
<dbReference type="InterPro" id="IPR051512">
    <property type="entry name" value="Inactive_Rhomboid"/>
</dbReference>
<dbReference type="AlphaFoldDB" id="A0A7R9GE75"/>
<evidence type="ECO:0000256" key="2">
    <source>
        <dbReference type="SAM" id="MobiDB-lite"/>
    </source>
</evidence>